<organism evidence="1 2">
    <name type="scientific">Mesobacillus stamsii</name>
    <dbReference type="NCBI Taxonomy" id="225347"/>
    <lineage>
        <taxon>Bacteria</taxon>
        <taxon>Bacillati</taxon>
        <taxon>Bacillota</taxon>
        <taxon>Bacilli</taxon>
        <taxon>Bacillales</taxon>
        <taxon>Bacillaceae</taxon>
        <taxon>Mesobacillus</taxon>
    </lineage>
</organism>
<name>A0ABU0FS42_9BACI</name>
<dbReference type="RefSeq" id="WP_307191333.1">
    <property type="nucleotide sequence ID" value="NZ_JAUSUN010000004.1"/>
</dbReference>
<comment type="caution">
    <text evidence="1">The sequence shown here is derived from an EMBL/GenBank/DDBJ whole genome shotgun (WGS) entry which is preliminary data.</text>
</comment>
<gene>
    <name evidence="1" type="ORF">J2S25_000924</name>
</gene>
<evidence type="ECO:0000313" key="1">
    <source>
        <dbReference type="EMBL" id="MDQ0412744.1"/>
    </source>
</evidence>
<dbReference type="EMBL" id="JAUSUN010000004">
    <property type="protein sequence ID" value="MDQ0412744.1"/>
    <property type="molecule type" value="Genomic_DNA"/>
</dbReference>
<evidence type="ECO:0008006" key="3">
    <source>
        <dbReference type="Google" id="ProtNLM"/>
    </source>
</evidence>
<reference evidence="1 2" key="1">
    <citation type="submission" date="2023-07" db="EMBL/GenBank/DDBJ databases">
        <title>Genomic Encyclopedia of Type Strains, Phase IV (KMG-IV): sequencing the most valuable type-strain genomes for metagenomic binning, comparative biology and taxonomic classification.</title>
        <authorList>
            <person name="Goeker M."/>
        </authorList>
    </citation>
    <scope>NUCLEOTIDE SEQUENCE [LARGE SCALE GENOMIC DNA]</scope>
    <source>
        <strain evidence="1 2">DSM 19598</strain>
    </source>
</reference>
<keyword evidence="2" id="KW-1185">Reference proteome</keyword>
<accession>A0ABU0FS42</accession>
<dbReference type="Proteomes" id="UP001242313">
    <property type="component" value="Unassembled WGS sequence"/>
</dbReference>
<proteinExistence type="predicted"/>
<sequence length="71" mass="8537">MGRRVLEKVQPICVVCRQPMRKDDIVQVDKLFDHFTHFNCYNLEKIEIKEIGKFGEIVMANNKYKKLYLVY</sequence>
<evidence type="ECO:0000313" key="2">
    <source>
        <dbReference type="Proteomes" id="UP001242313"/>
    </source>
</evidence>
<protein>
    <recommendedName>
        <fullName evidence="3">DUF2197 domain-containing protein</fullName>
    </recommendedName>
</protein>